<dbReference type="CDD" id="cd24050">
    <property type="entry name" value="ASKHA_NBD_ANMK"/>
    <property type="match status" value="1"/>
</dbReference>
<dbReference type="Proteomes" id="UP001054846">
    <property type="component" value="Chromosome"/>
</dbReference>
<comment type="similarity">
    <text evidence="2">Belongs to the anhydro-N-acetylmuramic acid kinase family.</text>
</comment>
<evidence type="ECO:0000256" key="1">
    <source>
        <dbReference type="ARBA" id="ARBA00022777"/>
    </source>
</evidence>
<dbReference type="SUPFAM" id="SSF53067">
    <property type="entry name" value="Actin-like ATPase domain"/>
    <property type="match status" value="1"/>
</dbReference>
<dbReference type="InterPro" id="IPR005338">
    <property type="entry name" value="Anhydro_N_Ac-Mur_kinase"/>
</dbReference>
<evidence type="ECO:0000313" key="4">
    <source>
        <dbReference type="Proteomes" id="UP001054846"/>
    </source>
</evidence>
<dbReference type="EC" id="2.7.1.170" evidence="2"/>
<keyword evidence="4" id="KW-1185">Reference proteome</keyword>
<evidence type="ECO:0000313" key="3">
    <source>
        <dbReference type="EMBL" id="UFP96934.1"/>
    </source>
</evidence>
<dbReference type="PANTHER" id="PTHR30605">
    <property type="entry name" value="ANHYDRO-N-ACETYLMURAMIC ACID KINASE"/>
    <property type="match status" value="1"/>
</dbReference>
<accession>A0ABY3PTJ1</accession>
<comment type="catalytic activity">
    <reaction evidence="2">
        <text>1,6-anhydro-N-acetyl-beta-muramate + ATP + H2O = N-acetyl-D-muramate 6-phosphate + ADP + H(+)</text>
        <dbReference type="Rhea" id="RHEA:24952"/>
        <dbReference type="ChEBI" id="CHEBI:15377"/>
        <dbReference type="ChEBI" id="CHEBI:15378"/>
        <dbReference type="ChEBI" id="CHEBI:30616"/>
        <dbReference type="ChEBI" id="CHEBI:58690"/>
        <dbReference type="ChEBI" id="CHEBI:58722"/>
        <dbReference type="ChEBI" id="CHEBI:456216"/>
        <dbReference type="EC" id="2.7.1.170"/>
    </reaction>
</comment>
<comment type="function">
    <text evidence="2">Catalyzes the specific phosphorylation of 1,6-anhydro-N-acetylmuramic acid (anhMurNAc) with the simultaneous cleavage of the 1,6-anhydro ring, generating MurNAc-6-P. Is required for the utilization of anhMurNAc either imported from the medium or derived from its own cell wall murein, and thus plays a role in cell wall recycling.</text>
</comment>
<keyword evidence="2" id="KW-0119">Carbohydrate metabolism</keyword>
<protein>
    <recommendedName>
        <fullName evidence="2">Anhydro-N-acetylmuramic acid kinase</fullName>
        <ecNumber evidence="2">2.7.1.170</ecNumber>
    </recommendedName>
    <alternativeName>
        <fullName evidence="2">AnhMurNAc kinase</fullName>
    </alternativeName>
</protein>
<comment type="pathway">
    <text evidence="2">Cell wall biogenesis; peptidoglycan recycling.</text>
</comment>
<proteinExistence type="inferred from homology"/>
<keyword evidence="1 2" id="KW-0418">Kinase</keyword>
<reference evidence="3 4" key="1">
    <citation type="journal article" date="2021" name="Genome Biol. Evol.">
        <title>Complete Genome Sequencing of a Novel Gloeobacter Species from a Waterfall Cave in Mexico.</title>
        <authorList>
            <person name="Saw J.H."/>
            <person name="Cardona T."/>
            <person name="Montejano G."/>
        </authorList>
    </citation>
    <scope>NUCLEOTIDE SEQUENCE [LARGE SCALE GENOMIC DNA]</scope>
    <source>
        <strain evidence="3">MG652769</strain>
    </source>
</reference>
<name>A0ABY3PTJ1_9CYAN</name>
<dbReference type="GO" id="GO:0016301">
    <property type="term" value="F:kinase activity"/>
    <property type="evidence" value="ECO:0007669"/>
    <property type="project" value="UniProtKB-KW"/>
</dbReference>
<gene>
    <name evidence="2" type="primary">anmK</name>
    <name evidence="3" type="ORF">ISF26_07265</name>
</gene>
<keyword evidence="2 3" id="KW-0808">Transferase</keyword>
<keyword evidence="2" id="KW-0547">Nucleotide-binding</keyword>
<dbReference type="HAMAP" id="MF_01270">
    <property type="entry name" value="AnhMurNAc_kinase"/>
    <property type="match status" value="1"/>
</dbReference>
<dbReference type="EMBL" id="CP063845">
    <property type="protein sequence ID" value="UFP96934.1"/>
    <property type="molecule type" value="Genomic_DNA"/>
</dbReference>
<dbReference type="Pfam" id="PF03702">
    <property type="entry name" value="AnmK"/>
    <property type="match status" value="1"/>
</dbReference>
<keyword evidence="2" id="KW-0067">ATP-binding</keyword>
<sequence>MAVGLISGTSLDGIDGALVAIAGSAQQPAATTLATLALPYPEGLRRRLLHLAEGKPAPVAEVSALHRDVALAFADCALQLIDQAGFRCEQIACIGSHGQTVHHQPPAENTAGHTLQLGDGAWIAERTGVTTVANFRTRDMAAGGQGAPLVPILDYLLLRDARRDRCIQNLGGIANVTYLRAGGGPEEVIAFDTGPANLLIDGTVQIALGEPFDRGGSLALQGTVDRDCLERWLADPYFRRPPPKSTGREYFGYARARRLAEESAHLPVADRVATVSELTVRSIERAYRDFLPRLPEEVFLCGGGARNGYIRARLGRLLAPARVAVSDEAGIDPDFKEAIAFALLAWLRCTGAPGNLPAVTGAGRAVPLGDVHPAG</sequence>
<evidence type="ECO:0000256" key="2">
    <source>
        <dbReference type="HAMAP-Rule" id="MF_01270"/>
    </source>
</evidence>
<dbReference type="Gene3D" id="3.30.420.40">
    <property type="match status" value="2"/>
</dbReference>
<organism evidence="3 4">
    <name type="scientific">Gloeobacter morelensis MG652769</name>
    <dbReference type="NCBI Taxonomy" id="2781736"/>
    <lineage>
        <taxon>Bacteria</taxon>
        <taxon>Bacillati</taxon>
        <taxon>Cyanobacteriota</taxon>
        <taxon>Cyanophyceae</taxon>
        <taxon>Gloeobacterales</taxon>
        <taxon>Gloeobacteraceae</taxon>
        <taxon>Gloeobacter</taxon>
        <taxon>Gloeobacter morelensis</taxon>
    </lineage>
</organism>
<dbReference type="NCBIfam" id="NF007139">
    <property type="entry name" value="PRK09585.1-3"/>
    <property type="match status" value="1"/>
</dbReference>
<feature type="binding site" evidence="2">
    <location>
        <begin position="8"/>
        <end position="15"/>
    </location>
    <ligand>
        <name>ATP</name>
        <dbReference type="ChEBI" id="CHEBI:30616"/>
    </ligand>
</feature>
<comment type="pathway">
    <text evidence="2">Amino-sugar metabolism; 1,6-anhydro-N-acetylmuramate degradation.</text>
</comment>
<dbReference type="NCBIfam" id="NF007148">
    <property type="entry name" value="PRK09585.3-2"/>
    <property type="match status" value="1"/>
</dbReference>
<dbReference type="PANTHER" id="PTHR30605:SF0">
    <property type="entry name" value="ANHYDRO-N-ACETYLMURAMIC ACID KINASE"/>
    <property type="match status" value="1"/>
</dbReference>
<dbReference type="InterPro" id="IPR043129">
    <property type="entry name" value="ATPase_NBD"/>
</dbReference>